<feature type="domain" description="Histone acetyltransferase Rv0428c-like SH3" evidence="1">
    <location>
        <begin position="17"/>
        <end position="66"/>
    </location>
</feature>
<evidence type="ECO:0000313" key="3">
    <source>
        <dbReference type="Proteomes" id="UP001499841"/>
    </source>
</evidence>
<dbReference type="InterPro" id="IPR056934">
    <property type="entry name" value="SH3_Rv0428c"/>
</dbReference>
<reference evidence="3" key="1">
    <citation type="journal article" date="2019" name="Int. J. Syst. Evol. Microbiol.">
        <title>The Global Catalogue of Microorganisms (GCM) 10K type strain sequencing project: providing services to taxonomists for standard genome sequencing and annotation.</title>
        <authorList>
            <consortium name="The Broad Institute Genomics Platform"/>
            <consortium name="The Broad Institute Genome Sequencing Center for Infectious Disease"/>
            <person name="Wu L."/>
            <person name="Ma J."/>
        </authorList>
    </citation>
    <scope>NUCLEOTIDE SEQUENCE [LARGE SCALE GENOMIC DNA]</scope>
    <source>
        <strain evidence="3">JCM 17459</strain>
    </source>
</reference>
<dbReference type="Pfam" id="PF24551">
    <property type="entry name" value="SH3_Rv0428c"/>
    <property type="match status" value="1"/>
</dbReference>
<name>A0ABP8EXV0_9MICO</name>
<dbReference type="EMBL" id="BAABBA010000017">
    <property type="protein sequence ID" value="GAA4288775.1"/>
    <property type="molecule type" value="Genomic_DNA"/>
</dbReference>
<dbReference type="Proteomes" id="UP001499841">
    <property type="component" value="Unassembled WGS sequence"/>
</dbReference>
<dbReference type="RefSeq" id="WP_345043145.1">
    <property type="nucleotide sequence ID" value="NZ_BAABBA010000017.1"/>
</dbReference>
<organism evidence="2 3">
    <name type="scientific">Georgenia daeguensis</name>
    <dbReference type="NCBI Taxonomy" id="908355"/>
    <lineage>
        <taxon>Bacteria</taxon>
        <taxon>Bacillati</taxon>
        <taxon>Actinomycetota</taxon>
        <taxon>Actinomycetes</taxon>
        <taxon>Micrococcales</taxon>
        <taxon>Bogoriellaceae</taxon>
        <taxon>Georgenia</taxon>
    </lineage>
</organism>
<proteinExistence type="predicted"/>
<evidence type="ECO:0000313" key="2">
    <source>
        <dbReference type="EMBL" id="GAA4288775.1"/>
    </source>
</evidence>
<sequence length="73" mass="7836">MSATPGPPALPWLSWRAGDRVVVRYREADGLHDALGELLEVEPGAVVVRTRRGDVRVPAEAMVTGKRVPPPPG</sequence>
<evidence type="ECO:0000259" key="1">
    <source>
        <dbReference type="Pfam" id="PF24551"/>
    </source>
</evidence>
<accession>A0ABP8EXV0</accession>
<comment type="caution">
    <text evidence="2">The sequence shown here is derived from an EMBL/GenBank/DDBJ whole genome shotgun (WGS) entry which is preliminary data.</text>
</comment>
<protein>
    <recommendedName>
        <fullName evidence="1">Histone acetyltransferase Rv0428c-like SH3 domain-containing protein</fullName>
    </recommendedName>
</protein>
<gene>
    <name evidence="2" type="ORF">GCM10022262_31350</name>
</gene>
<keyword evidence="3" id="KW-1185">Reference proteome</keyword>